<feature type="domain" description="Protein kinase" evidence="17">
    <location>
        <begin position="615"/>
        <end position="898"/>
    </location>
</feature>
<dbReference type="AlphaFoldDB" id="A0A7I8KCQ4"/>
<evidence type="ECO:0000256" key="11">
    <source>
        <dbReference type="ARBA" id="ARBA00023136"/>
    </source>
</evidence>
<dbReference type="InterPro" id="IPR011009">
    <property type="entry name" value="Kinase-like_dom_sf"/>
</dbReference>
<dbReference type="Pfam" id="PF00560">
    <property type="entry name" value="LRR_1"/>
    <property type="match status" value="7"/>
</dbReference>
<dbReference type="GO" id="GO:0005886">
    <property type="term" value="C:plasma membrane"/>
    <property type="evidence" value="ECO:0007669"/>
    <property type="project" value="UniProtKB-SubCell"/>
</dbReference>
<dbReference type="Proteomes" id="UP000663760">
    <property type="component" value="Chromosome 4"/>
</dbReference>
<dbReference type="InterPro" id="IPR000719">
    <property type="entry name" value="Prot_kinase_dom"/>
</dbReference>
<dbReference type="GO" id="GO:0005524">
    <property type="term" value="F:ATP binding"/>
    <property type="evidence" value="ECO:0007669"/>
    <property type="project" value="UniProtKB-UniRule"/>
</dbReference>
<gene>
    <name evidence="18" type="ORF">SI8410_04006114</name>
</gene>
<evidence type="ECO:0000256" key="15">
    <source>
        <dbReference type="SAM" id="Phobius"/>
    </source>
</evidence>
<keyword evidence="3" id="KW-0433">Leucine-rich repeat</keyword>
<dbReference type="PROSITE" id="PS00107">
    <property type="entry name" value="PROTEIN_KINASE_ATP"/>
    <property type="match status" value="1"/>
</dbReference>
<dbReference type="SUPFAM" id="SSF56112">
    <property type="entry name" value="Protein kinase-like (PK-like)"/>
    <property type="match status" value="1"/>
</dbReference>
<feature type="chain" id="PRO_5029764816" description="Protein kinase domain-containing protein" evidence="16">
    <location>
        <begin position="30"/>
        <end position="898"/>
    </location>
</feature>
<keyword evidence="12" id="KW-0675">Receptor</keyword>
<evidence type="ECO:0000256" key="3">
    <source>
        <dbReference type="ARBA" id="ARBA00022614"/>
    </source>
</evidence>
<dbReference type="PANTHER" id="PTHR47988">
    <property type="entry name" value="SOMATIC EMBRYOGENESIS RECEPTOR KINASE 1"/>
    <property type="match status" value="1"/>
</dbReference>
<evidence type="ECO:0000256" key="9">
    <source>
        <dbReference type="ARBA" id="ARBA00022840"/>
    </source>
</evidence>
<dbReference type="GO" id="GO:0099402">
    <property type="term" value="P:plant organ development"/>
    <property type="evidence" value="ECO:0007669"/>
    <property type="project" value="UniProtKB-ARBA"/>
</dbReference>
<dbReference type="PROSITE" id="PS00109">
    <property type="entry name" value="PROTEIN_KINASE_TYR"/>
    <property type="match status" value="1"/>
</dbReference>
<keyword evidence="9 14" id="KW-0067">ATP-binding</keyword>
<sequence length="898" mass="96589">MRTTMTFLLSWCSSLVAAILVLRICPVRAQLADQQAMAVLHDALSVPDWGPRDSDYCSWRGVTCGGPNGTVEVLLLPHRGLSGNISPISELRSLKKLDLCANSFHGLLPPFFGKLTELEYLDMSMNKLSGPIPLSLGALRSLRSLNLSNNLLSGEIPGEFGNLGGLQELHISGNNLSGFIPRWVGDLPYLRVFSAYENNLEGRIPENLGSVSQLLQVLNLHSNRLTGPIPESIFAGGRLEVLVLTLNELEGSLPPSIGNCSGLSNLRIGNNRLAGAIPATIGDIQSLTYFEADNNNFSGEIIPEFSRCSNLTLLNLASNRFTGDVPAELGALKNLQEFIASGNSLTGGVPRPLLQCRSLSKLDLNGNRLSGSLPDDLCNTSRLQFLLLGDNSITGEIPREIGDCVKLLELQLGGNHLTGNVPPEIGSLRNLQIALNLSFNQLEGPLPKEMGRLDKLVSLDISDNRLTGRIPPELIGMLSLIDVDFSNNQFTGQIPIFAPFQKSPLSSFSGNEGLCGDPSNLSCDISAGSGAAAAHRKVSSKMALAVIGSGLTAFTMVTLVVLLFMLRERQEMAAAIAAGDVKKVPPAAAAAAATGVFVEHLKQAVDLDCVVRATMKDENKLGGGAFSTVYRAVMPSGLTLAVKRLKSVDGTVARHRNRMIRELERFSSLAQPNLLRPIGFVIHEDVALLLHHHTPEGTLAQLLYGRAGGEFLPDWPRRLRIAAGAAEGLAYLHQASIVHLDISSCNIFLDADHNALLGEIEISKLLDPSKGTASISAVAGSFGYIPPEYAYTMQVTAAGNVYSYGVVLLEMLTSRAPVEESLGEGMDLVKWVRSAAERGEMPEQIMDPRLSAVSFAWRRQMLAVLRVAMLCTDPTPATRPRMKAVVQMVLQAQKDSTP</sequence>
<dbReference type="Gene3D" id="3.30.200.20">
    <property type="entry name" value="Phosphorylase Kinase, domain 1"/>
    <property type="match status" value="1"/>
</dbReference>
<dbReference type="SMART" id="SM00369">
    <property type="entry name" value="LRR_TYP"/>
    <property type="match status" value="6"/>
</dbReference>
<evidence type="ECO:0000256" key="1">
    <source>
        <dbReference type="ARBA" id="ARBA00004162"/>
    </source>
</evidence>
<keyword evidence="10 15" id="KW-1133">Transmembrane helix</keyword>
<dbReference type="InterPro" id="IPR001611">
    <property type="entry name" value="Leu-rich_rpt"/>
</dbReference>
<comment type="subcellular location">
    <subcellularLocation>
        <location evidence="1">Cell membrane</location>
        <topology evidence="1">Single-pass membrane protein</topology>
    </subcellularLocation>
    <subcellularLocation>
        <location evidence="2">Membrane</location>
        <topology evidence="2">Single-pass type I membrane protein</topology>
    </subcellularLocation>
</comment>
<dbReference type="GO" id="GO:0009653">
    <property type="term" value="P:anatomical structure morphogenesis"/>
    <property type="evidence" value="ECO:0007669"/>
    <property type="project" value="UniProtKB-ARBA"/>
</dbReference>
<dbReference type="Pfam" id="PF00069">
    <property type="entry name" value="Pkinase"/>
    <property type="match status" value="1"/>
</dbReference>
<evidence type="ECO:0000256" key="14">
    <source>
        <dbReference type="PROSITE-ProRule" id="PRU10141"/>
    </source>
</evidence>
<keyword evidence="11 15" id="KW-0472">Membrane</keyword>
<dbReference type="EMBL" id="LR746267">
    <property type="protein sequence ID" value="CAA7395453.1"/>
    <property type="molecule type" value="Genomic_DNA"/>
</dbReference>
<evidence type="ECO:0000256" key="6">
    <source>
        <dbReference type="ARBA" id="ARBA00022729"/>
    </source>
</evidence>
<evidence type="ECO:0000256" key="16">
    <source>
        <dbReference type="SAM" id="SignalP"/>
    </source>
</evidence>
<accession>A0A7I8KCQ4</accession>
<dbReference type="Gene3D" id="3.80.10.10">
    <property type="entry name" value="Ribonuclease Inhibitor"/>
    <property type="match status" value="3"/>
</dbReference>
<dbReference type="Pfam" id="PF13855">
    <property type="entry name" value="LRR_8"/>
    <property type="match status" value="1"/>
</dbReference>
<keyword evidence="5 15" id="KW-0812">Transmembrane</keyword>
<keyword evidence="13" id="KW-0325">Glycoprotein</keyword>
<proteinExistence type="predicted"/>
<evidence type="ECO:0000313" key="19">
    <source>
        <dbReference type="Proteomes" id="UP000663760"/>
    </source>
</evidence>
<dbReference type="InterPro" id="IPR008266">
    <property type="entry name" value="Tyr_kinase_AS"/>
</dbReference>
<dbReference type="SUPFAM" id="SSF52047">
    <property type="entry name" value="RNI-like"/>
    <property type="match status" value="1"/>
</dbReference>
<feature type="transmembrane region" description="Helical" evidence="15">
    <location>
        <begin position="542"/>
        <end position="566"/>
    </location>
</feature>
<dbReference type="FunFam" id="3.80.10.10:FF:000400">
    <property type="entry name" value="Nuclear pore complex protein NUP107"/>
    <property type="match status" value="1"/>
</dbReference>
<evidence type="ECO:0000256" key="7">
    <source>
        <dbReference type="ARBA" id="ARBA00022737"/>
    </source>
</evidence>
<dbReference type="Pfam" id="PF08263">
    <property type="entry name" value="LRRNT_2"/>
    <property type="match status" value="1"/>
</dbReference>
<keyword evidence="7" id="KW-0677">Repeat</keyword>
<name>A0A7I8KCQ4_SPIIN</name>
<dbReference type="Gene3D" id="1.10.510.10">
    <property type="entry name" value="Transferase(Phosphotransferase) domain 1"/>
    <property type="match status" value="1"/>
</dbReference>
<dbReference type="PROSITE" id="PS50011">
    <property type="entry name" value="PROTEIN_KINASE_DOM"/>
    <property type="match status" value="1"/>
</dbReference>
<keyword evidence="19" id="KW-1185">Reference proteome</keyword>
<feature type="signal peptide" evidence="16">
    <location>
        <begin position="1"/>
        <end position="29"/>
    </location>
</feature>
<evidence type="ECO:0000256" key="12">
    <source>
        <dbReference type="ARBA" id="ARBA00023170"/>
    </source>
</evidence>
<evidence type="ECO:0000256" key="5">
    <source>
        <dbReference type="ARBA" id="ARBA00022692"/>
    </source>
</evidence>
<dbReference type="GO" id="GO:0004672">
    <property type="term" value="F:protein kinase activity"/>
    <property type="evidence" value="ECO:0007669"/>
    <property type="project" value="InterPro"/>
</dbReference>
<evidence type="ECO:0000256" key="13">
    <source>
        <dbReference type="ARBA" id="ARBA00023180"/>
    </source>
</evidence>
<evidence type="ECO:0000259" key="17">
    <source>
        <dbReference type="PROSITE" id="PS50011"/>
    </source>
</evidence>
<dbReference type="FunFam" id="3.80.10.10:FF:000095">
    <property type="entry name" value="LRR receptor-like serine/threonine-protein kinase GSO1"/>
    <property type="match status" value="1"/>
</dbReference>
<dbReference type="InterPro" id="IPR032675">
    <property type="entry name" value="LRR_dom_sf"/>
</dbReference>
<dbReference type="InterPro" id="IPR013210">
    <property type="entry name" value="LRR_N_plant-typ"/>
</dbReference>
<keyword evidence="8 14" id="KW-0547">Nucleotide-binding</keyword>
<dbReference type="OrthoDB" id="676979at2759"/>
<evidence type="ECO:0000256" key="4">
    <source>
        <dbReference type="ARBA" id="ARBA00022679"/>
    </source>
</evidence>
<protein>
    <recommendedName>
        <fullName evidence="17">Protein kinase domain-containing protein</fullName>
    </recommendedName>
</protein>
<evidence type="ECO:0000256" key="8">
    <source>
        <dbReference type="ARBA" id="ARBA00022741"/>
    </source>
</evidence>
<dbReference type="InterPro" id="IPR003591">
    <property type="entry name" value="Leu-rich_rpt_typical-subtyp"/>
</dbReference>
<organism evidence="18 19">
    <name type="scientific">Spirodela intermedia</name>
    <name type="common">Intermediate duckweed</name>
    <dbReference type="NCBI Taxonomy" id="51605"/>
    <lineage>
        <taxon>Eukaryota</taxon>
        <taxon>Viridiplantae</taxon>
        <taxon>Streptophyta</taxon>
        <taxon>Embryophyta</taxon>
        <taxon>Tracheophyta</taxon>
        <taxon>Spermatophyta</taxon>
        <taxon>Magnoliopsida</taxon>
        <taxon>Liliopsida</taxon>
        <taxon>Araceae</taxon>
        <taxon>Lemnoideae</taxon>
        <taxon>Spirodela</taxon>
    </lineage>
</organism>
<reference evidence="18" key="1">
    <citation type="submission" date="2020-02" db="EMBL/GenBank/DDBJ databases">
        <authorList>
            <person name="Scholz U."/>
            <person name="Mascher M."/>
            <person name="Fiebig A."/>
        </authorList>
    </citation>
    <scope>NUCLEOTIDE SEQUENCE</scope>
</reference>
<feature type="binding site" evidence="14">
    <location>
        <position position="643"/>
    </location>
    <ligand>
        <name>ATP</name>
        <dbReference type="ChEBI" id="CHEBI:30616"/>
    </ligand>
</feature>
<keyword evidence="6 16" id="KW-0732">Signal</keyword>
<evidence type="ECO:0000256" key="10">
    <source>
        <dbReference type="ARBA" id="ARBA00022989"/>
    </source>
</evidence>
<dbReference type="FunFam" id="1.10.510.10:FF:000388">
    <property type="entry name" value="Leucine-rich repeat receptor-like tyrosine-protein kinase PXC3"/>
    <property type="match status" value="1"/>
</dbReference>
<dbReference type="FunFam" id="3.30.200.20:FF:000454">
    <property type="entry name" value="Leucine-rich repeat receptor-like tyrosine-protein kinase PXC3"/>
    <property type="match status" value="1"/>
</dbReference>
<evidence type="ECO:0000313" key="18">
    <source>
        <dbReference type="EMBL" id="CAA7395453.1"/>
    </source>
</evidence>
<evidence type="ECO:0000256" key="2">
    <source>
        <dbReference type="ARBA" id="ARBA00004479"/>
    </source>
</evidence>
<keyword evidence="4" id="KW-0808">Transferase</keyword>
<dbReference type="InterPro" id="IPR017441">
    <property type="entry name" value="Protein_kinase_ATP_BS"/>
</dbReference>